<keyword evidence="7 9" id="KW-0371">Homeobox</keyword>
<dbReference type="SMART" id="SM00132">
    <property type="entry name" value="LIM"/>
    <property type="match status" value="2"/>
</dbReference>
<feature type="compositionally biased region" description="Polar residues" evidence="12">
    <location>
        <begin position="266"/>
        <end position="292"/>
    </location>
</feature>
<keyword evidence="16" id="KW-1185">Reference proteome</keyword>
<evidence type="ECO:0000256" key="7">
    <source>
        <dbReference type="ARBA" id="ARBA00023155"/>
    </source>
</evidence>
<evidence type="ECO:0000256" key="4">
    <source>
        <dbReference type="ARBA" id="ARBA00022833"/>
    </source>
</evidence>
<dbReference type="PANTHER" id="PTHR24208:SF105">
    <property type="entry name" value="DLIM1"/>
    <property type="match status" value="1"/>
</dbReference>
<dbReference type="Gene3D" id="2.10.110.10">
    <property type="entry name" value="Cysteine Rich Protein"/>
    <property type="match status" value="2"/>
</dbReference>
<evidence type="ECO:0000313" key="15">
    <source>
        <dbReference type="EMBL" id="VDM16178.1"/>
    </source>
</evidence>
<dbReference type="InterPro" id="IPR001781">
    <property type="entry name" value="Znf_LIM"/>
</dbReference>
<dbReference type="GO" id="GO:0000977">
    <property type="term" value="F:RNA polymerase II transcription regulatory region sequence-specific DNA binding"/>
    <property type="evidence" value="ECO:0007669"/>
    <property type="project" value="TreeGrafter"/>
</dbReference>
<dbReference type="WBParaSite" id="TTAC_0000027101-mRNA-1">
    <property type="protein sequence ID" value="TTAC_0000027101-mRNA-1"/>
    <property type="gene ID" value="TTAC_0000027101"/>
</dbReference>
<dbReference type="Pfam" id="PF00046">
    <property type="entry name" value="Homeodomain"/>
    <property type="match status" value="1"/>
</dbReference>
<evidence type="ECO:0000313" key="17">
    <source>
        <dbReference type="WBParaSite" id="TTAC_0000027101-mRNA-1"/>
    </source>
</evidence>
<dbReference type="Gene3D" id="1.10.10.60">
    <property type="entry name" value="Homeodomain-like"/>
    <property type="match status" value="1"/>
</dbReference>
<dbReference type="GO" id="GO:0000981">
    <property type="term" value="F:DNA-binding transcription factor activity, RNA polymerase II-specific"/>
    <property type="evidence" value="ECO:0007669"/>
    <property type="project" value="TreeGrafter"/>
</dbReference>
<dbReference type="InterPro" id="IPR050453">
    <property type="entry name" value="LIM_Homeobox_TF"/>
</dbReference>
<reference evidence="17" key="1">
    <citation type="submission" date="2017-02" db="UniProtKB">
        <authorList>
            <consortium name="WormBaseParasite"/>
        </authorList>
    </citation>
    <scope>IDENTIFICATION</scope>
</reference>
<evidence type="ECO:0000259" key="14">
    <source>
        <dbReference type="PROSITE" id="PS50071"/>
    </source>
</evidence>
<dbReference type="PROSITE" id="PS00478">
    <property type="entry name" value="LIM_DOMAIN_1"/>
    <property type="match status" value="2"/>
</dbReference>
<accession>A0A0R3WI63</accession>
<dbReference type="GO" id="GO:0046872">
    <property type="term" value="F:metal ion binding"/>
    <property type="evidence" value="ECO:0007669"/>
    <property type="project" value="UniProtKB-KW"/>
</dbReference>
<dbReference type="EMBL" id="UYWX01000019">
    <property type="protein sequence ID" value="VDM16178.1"/>
    <property type="molecule type" value="Genomic_DNA"/>
</dbReference>
<evidence type="ECO:0000256" key="5">
    <source>
        <dbReference type="ARBA" id="ARBA00023038"/>
    </source>
</evidence>
<evidence type="ECO:0000259" key="13">
    <source>
        <dbReference type="PROSITE" id="PS50023"/>
    </source>
</evidence>
<protein>
    <submittedName>
        <fullName evidence="17">LIM/homeobox protein Lhx1</fullName>
    </submittedName>
</protein>
<dbReference type="SUPFAM" id="SSF57716">
    <property type="entry name" value="Glucocorticoid receptor-like (DNA-binding domain)"/>
    <property type="match status" value="1"/>
</dbReference>
<keyword evidence="8 9" id="KW-0539">Nucleus</keyword>
<dbReference type="PANTHER" id="PTHR24208">
    <property type="entry name" value="LIM/HOMEOBOX PROTEIN LHX"/>
    <property type="match status" value="1"/>
</dbReference>
<evidence type="ECO:0000256" key="1">
    <source>
        <dbReference type="ARBA" id="ARBA00004123"/>
    </source>
</evidence>
<dbReference type="AlphaFoldDB" id="A0A0R3WI63"/>
<evidence type="ECO:0000256" key="3">
    <source>
        <dbReference type="ARBA" id="ARBA00022737"/>
    </source>
</evidence>
<feature type="domain" description="Homeobox" evidence="14">
    <location>
        <begin position="295"/>
        <end position="368"/>
    </location>
</feature>
<evidence type="ECO:0000256" key="2">
    <source>
        <dbReference type="ARBA" id="ARBA00022723"/>
    </source>
</evidence>
<dbReference type="GO" id="GO:0005634">
    <property type="term" value="C:nucleus"/>
    <property type="evidence" value="ECO:0007669"/>
    <property type="project" value="UniProtKB-SubCell"/>
</dbReference>
<proteinExistence type="predicted"/>
<keyword evidence="5 10" id="KW-0440">LIM domain</keyword>
<gene>
    <name evidence="15" type="ORF">TTAC_LOCUS272</name>
</gene>
<dbReference type="SUPFAM" id="SSF46689">
    <property type="entry name" value="Homeodomain-like"/>
    <property type="match status" value="1"/>
</dbReference>
<feature type="region of interest" description="Disordered" evidence="12">
    <location>
        <begin position="381"/>
        <end position="426"/>
    </location>
</feature>
<comment type="subcellular location">
    <subcellularLocation>
        <location evidence="1 9 11">Nucleus</location>
    </subcellularLocation>
</comment>
<dbReference type="PROSITE" id="PS50023">
    <property type="entry name" value="LIM_DOMAIN_2"/>
    <property type="match status" value="2"/>
</dbReference>
<keyword evidence="3" id="KW-0677">Repeat</keyword>
<dbReference type="OrthoDB" id="10068367at2759"/>
<evidence type="ECO:0000256" key="12">
    <source>
        <dbReference type="SAM" id="MobiDB-lite"/>
    </source>
</evidence>
<feature type="compositionally biased region" description="Basic residues" evidence="12">
    <location>
        <begin position="391"/>
        <end position="405"/>
    </location>
</feature>
<feature type="region of interest" description="Disordered" evidence="12">
    <location>
        <begin position="247"/>
        <end position="297"/>
    </location>
</feature>
<dbReference type="Pfam" id="PF00412">
    <property type="entry name" value="LIM"/>
    <property type="match status" value="2"/>
</dbReference>
<dbReference type="STRING" id="6205.A0A0R3WI63"/>
<evidence type="ECO:0000256" key="6">
    <source>
        <dbReference type="ARBA" id="ARBA00023125"/>
    </source>
</evidence>
<feature type="region of interest" description="Disordered" evidence="12">
    <location>
        <begin position="141"/>
        <end position="170"/>
    </location>
</feature>
<keyword evidence="4 10" id="KW-0862">Zinc</keyword>
<name>A0A0R3WI63_HYDTA</name>
<dbReference type="GO" id="GO:0030182">
    <property type="term" value="P:neuron differentiation"/>
    <property type="evidence" value="ECO:0007669"/>
    <property type="project" value="TreeGrafter"/>
</dbReference>
<keyword evidence="6 9" id="KW-0238">DNA-binding</keyword>
<dbReference type="Proteomes" id="UP000274429">
    <property type="component" value="Unassembled WGS sequence"/>
</dbReference>
<dbReference type="SMART" id="SM00389">
    <property type="entry name" value="HOX"/>
    <property type="match status" value="1"/>
</dbReference>
<evidence type="ECO:0000256" key="9">
    <source>
        <dbReference type="PROSITE-ProRule" id="PRU00108"/>
    </source>
</evidence>
<feature type="domain" description="LIM zinc-binding" evidence="13">
    <location>
        <begin position="12"/>
        <end position="71"/>
    </location>
</feature>
<dbReference type="CDD" id="cd00086">
    <property type="entry name" value="homeodomain"/>
    <property type="match status" value="1"/>
</dbReference>
<evidence type="ECO:0000256" key="11">
    <source>
        <dbReference type="RuleBase" id="RU000682"/>
    </source>
</evidence>
<feature type="DNA-binding region" description="Homeobox" evidence="9">
    <location>
        <begin position="297"/>
        <end position="369"/>
    </location>
</feature>
<evidence type="ECO:0000256" key="8">
    <source>
        <dbReference type="ARBA" id="ARBA00023242"/>
    </source>
</evidence>
<dbReference type="InterPro" id="IPR001356">
    <property type="entry name" value="HD"/>
</dbReference>
<evidence type="ECO:0000256" key="10">
    <source>
        <dbReference type="PROSITE-ProRule" id="PRU00125"/>
    </source>
</evidence>
<sequence>MTRPNTGGGVINCCVGCERPIMDKYYPCIDDQIWHQDCLRCVVCRVQLVSRCFARNGQYFCRNDFIRDCGCSLFSPRCPTCMETILSTDMVRLLGSVAYHADCFRCVLCARCLATGDECRSLGDGVRFVCMEHDSGQRICRPGTPRSPSRSDNNLEGSGGGDCGNGNKHERDVPNLLLQPGFLQAETVKETIYYEHQDSYASTEAGLGHFVHSDPEQEREVDSPMYASNLEGDDQSEDCGLELAEVEGEVEDGSKATSGADEASGSPASNEISASTNTAVSTQVSLEGSGSTVVAKRRGPRTTIKAKQLDTLKQAFATTPKPTRHIREQLAQETGLSMRVIQASLLLPPMFHEWSVWFQNRRSKERRLKQLSALGVRRSFFQQQQQQQQQHNHHSHHQHSARRLRIGSGGGGVTSSVPSLEPATFASDDLPSEMMAELLHIPPLPPPPALLPPPGYQSGFFCVEAQREFYNTMAAEAPSTLPMGASVFSYGTSLSPPPPLQSGYQNPFSGGGLTYPSRHESMTKKAPLSSEHPLLPQLSCERESEKTLDDQINESSVHFSDESGYTPEKAILSPLSEPFSQLESRFNRSTAFIVAPGDHGFTSLPNTYCHSHHHPHHLQQQQQLHHHNLQPTLNQQLANLSPIKSQNSTLDQLTSASALECSW</sequence>
<feature type="domain" description="LIM zinc-binding" evidence="13">
    <location>
        <begin position="76"/>
        <end position="141"/>
    </location>
</feature>
<reference evidence="15 16" key="2">
    <citation type="submission" date="2018-11" db="EMBL/GenBank/DDBJ databases">
        <authorList>
            <consortium name="Pathogen Informatics"/>
        </authorList>
    </citation>
    <scope>NUCLEOTIDE SEQUENCE [LARGE SCALE GENOMIC DNA]</scope>
</reference>
<keyword evidence="2 10" id="KW-0479">Metal-binding</keyword>
<dbReference type="InterPro" id="IPR009057">
    <property type="entry name" value="Homeodomain-like_sf"/>
</dbReference>
<evidence type="ECO:0000313" key="16">
    <source>
        <dbReference type="Proteomes" id="UP000274429"/>
    </source>
</evidence>
<dbReference type="PROSITE" id="PS50071">
    <property type="entry name" value="HOMEOBOX_2"/>
    <property type="match status" value="1"/>
</dbReference>
<organism evidence="17">
    <name type="scientific">Hydatigena taeniaeformis</name>
    <name type="common">Feline tapeworm</name>
    <name type="synonym">Taenia taeniaeformis</name>
    <dbReference type="NCBI Taxonomy" id="6205"/>
    <lineage>
        <taxon>Eukaryota</taxon>
        <taxon>Metazoa</taxon>
        <taxon>Spiralia</taxon>
        <taxon>Lophotrochozoa</taxon>
        <taxon>Platyhelminthes</taxon>
        <taxon>Cestoda</taxon>
        <taxon>Eucestoda</taxon>
        <taxon>Cyclophyllidea</taxon>
        <taxon>Taeniidae</taxon>
        <taxon>Hydatigera</taxon>
    </lineage>
</organism>